<proteinExistence type="predicted"/>
<dbReference type="GeneID" id="64626257"/>
<dbReference type="Proteomes" id="UP000807769">
    <property type="component" value="Unassembled WGS sequence"/>
</dbReference>
<comment type="caution">
    <text evidence="2">The sequence shown here is derived from an EMBL/GenBank/DDBJ whole genome shotgun (WGS) entry which is preliminary data.</text>
</comment>
<feature type="compositionally biased region" description="Polar residues" evidence="1">
    <location>
        <begin position="67"/>
        <end position="78"/>
    </location>
</feature>
<feature type="region of interest" description="Disordered" evidence="1">
    <location>
        <begin position="58"/>
        <end position="95"/>
    </location>
</feature>
<evidence type="ECO:0000313" key="3">
    <source>
        <dbReference type="Proteomes" id="UP000807769"/>
    </source>
</evidence>
<reference evidence="2" key="1">
    <citation type="journal article" date="2020" name="New Phytol.">
        <title>Comparative genomics reveals dynamic genome evolution in host specialist ectomycorrhizal fungi.</title>
        <authorList>
            <person name="Lofgren L.A."/>
            <person name="Nguyen N.H."/>
            <person name="Vilgalys R."/>
            <person name="Ruytinx J."/>
            <person name="Liao H.L."/>
            <person name="Branco S."/>
            <person name="Kuo A."/>
            <person name="LaButti K."/>
            <person name="Lipzen A."/>
            <person name="Andreopoulos W."/>
            <person name="Pangilinan J."/>
            <person name="Riley R."/>
            <person name="Hundley H."/>
            <person name="Na H."/>
            <person name="Barry K."/>
            <person name="Grigoriev I.V."/>
            <person name="Stajich J.E."/>
            <person name="Kennedy P.G."/>
        </authorList>
    </citation>
    <scope>NUCLEOTIDE SEQUENCE</scope>
    <source>
        <strain evidence="2">MN1</strain>
    </source>
</reference>
<feature type="compositionally biased region" description="Polar residues" evidence="1">
    <location>
        <begin position="11"/>
        <end position="20"/>
    </location>
</feature>
<dbReference type="EMBL" id="JABBWG010000001">
    <property type="protein sequence ID" value="KAG1827453.1"/>
    <property type="molecule type" value="Genomic_DNA"/>
</dbReference>
<evidence type="ECO:0000256" key="1">
    <source>
        <dbReference type="SAM" id="MobiDB-lite"/>
    </source>
</evidence>
<sequence length="168" mass="18884">MPVHGCATSFKPMTSSQTRPSLHRHTMEEPWIKLQLEHSHLHATLLAWLKICLAHQKGPAKKHPNDSRNPTAWTTTNPKKTRAHRGDQHQGMAHRGQEEVISFPFTPKKRIRSYLLADEGQRTKVGGKLTNRSENAILMHCVAQGSDLPALISITEAQHDQRTALSVN</sequence>
<keyword evidence="3" id="KW-1185">Reference proteome</keyword>
<evidence type="ECO:0000313" key="2">
    <source>
        <dbReference type="EMBL" id="KAG1827453.1"/>
    </source>
</evidence>
<name>A0A9P7EQR6_9AGAM</name>
<dbReference type="RefSeq" id="XP_041200300.1">
    <property type="nucleotide sequence ID" value="XM_041332240.1"/>
</dbReference>
<gene>
    <name evidence="2" type="ORF">BJ212DRAFT_1294726</name>
</gene>
<protein>
    <submittedName>
        <fullName evidence="2">Uncharacterized protein</fullName>
    </submittedName>
</protein>
<accession>A0A9P7EQR6</accession>
<organism evidence="2 3">
    <name type="scientific">Suillus subaureus</name>
    <dbReference type="NCBI Taxonomy" id="48587"/>
    <lineage>
        <taxon>Eukaryota</taxon>
        <taxon>Fungi</taxon>
        <taxon>Dikarya</taxon>
        <taxon>Basidiomycota</taxon>
        <taxon>Agaricomycotina</taxon>
        <taxon>Agaricomycetes</taxon>
        <taxon>Agaricomycetidae</taxon>
        <taxon>Boletales</taxon>
        <taxon>Suillineae</taxon>
        <taxon>Suillaceae</taxon>
        <taxon>Suillus</taxon>
    </lineage>
</organism>
<dbReference type="AlphaFoldDB" id="A0A9P7EQR6"/>
<feature type="region of interest" description="Disordered" evidence="1">
    <location>
        <begin position="1"/>
        <end position="23"/>
    </location>
</feature>